<dbReference type="RefSeq" id="WP_162158989.1">
    <property type="nucleotide sequence ID" value="NZ_CP145892.1"/>
</dbReference>
<evidence type="ECO:0000256" key="4">
    <source>
        <dbReference type="PROSITE-ProRule" id="PRU01091"/>
    </source>
</evidence>
<evidence type="ECO:0000256" key="3">
    <source>
        <dbReference type="ARBA" id="ARBA00023163"/>
    </source>
</evidence>
<evidence type="ECO:0000256" key="1">
    <source>
        <dbReference type="ARBA" id="ARBA00023015"/>
    </source>
</evidence>
<dbReference type="Proteomes" id="UP001364764">
    <property type="component" value="Chromosome"/>
</dbReference>
<dbReference type="SUPFAM" id="SSF46894">
    <property type="entry name" value="C-terminal effector domain of the bipartite response regulators"/>
    <property type="match status" value="1"/>
</dbReference>
<dbReference type="GeneID" id="93474460"/>
<keyword evidence="3" id="KW-0804">Transcription</keyword>
<protein>
    <submittedName>
        <fullName evidence="6">Winged helix-turn-helix domain-containing protein</fullName>
    </submittedName>
</protein>
<feature type="domain" description="OmpR/PhoB-type" evidence="5">
    <location>
        <begin position="105"/>
        <end position="202"/>
    </location>
</feature>
<dbReference type="PROSITE" id="PS51755">
    <property type="entry name" value="OMPR_PHOB"/>
    <property type="match status" value="1"/>
</dbReference>
<dbReference type="Gene3D" id="1.10.10.10">
    <property type="entry name" value="Winged helix-like DNA-binding domain superfamily/Winged helix DNA-binding domain"/>
    <property type="match status" value="1"/>
</dbReference>
<name>A0ABD8AUF9_PAEAM</name>
<keyword evidence="2 4" id="KW-0238">DNA-binding</keyword>
<gene>
    <name evidence="6" type="ORF">V6668_03305</name>
</gene>
<organism evidence="6 7">
    <name type="scientific">Paenibacillus amylolyticus</name>
    <dbReference type="NCBI Taxonomy" id="1451"/>
    <lineage>
        <taxon>Bacteria</taxon>
        <taxon>Bacillati</taxon>
        <taxon>Bacillota</taxon>
        <taxon>Bacilli</taxon>
        <taxon>Bacillales</taxon>
        <taxon>Paenibacillaceae</taxon>
        <taxon>Paenibacillus</taxon>
    </lineage>
</organism>
<feature type="DNA-binding region" description="OmpR/PhoB-type" evidence="4">
    <location>
        <begin position="105"/>
        <end position="202"/>
    </location>
</feature>
<dbReference type="InterPro" id="IPR036388">
    <property type="entry name" value="WH-like_DNA-bd_sf"/>
</dbReference>
<dbReference type="Pfam" id="PF00486">
    <property type="entry name" value="Trans_reg_C"/>
    <property type="match status" value="1"/>
</dbReference>
<reference evidence="6 7" key="1">
    <citation type="submission" date="2024-02" db="EMBL/GenBank/DDBJ databases">
        <title>Complete sequences of two Paenibacillus sp. strains and one Lysinibacillus strain isolated from the environment on STAA medium highlight biotechnological potential.</title>
        <authorList>
            <person name="Attere S.A."/>
            <person name="Piche L.C."/>
            <person name="Intertaglia L."/>
            <person name="Lami R."/>
            <person name="Charette S.J."/>
            <person name="Vincent A.T."/>
        </authorList>
    </citation>
    <scope>NUCLEOTIDE SEQUENCE [LARGE SCALE GENOMIC DNA]</scope>
    <source>
        <strain evidence="6 7">Y5S-7</strain>
    </source>
</reference>
<dbReference type="EMBL" id="CP145892">
    <property type="protein sequence ID" value="WWP21232.1"/>
    <property type="molecule type" value="Genomic_DNA"/>
</dbReference>
<evidence type="ECO:0000313" key="6">
    <source>
        <dbReference type="EMBL" id="WWP21232.1"/>
    </source>
</evidence>
<dbReference type="InterPro" id="IPR001867">
    <property type="entry name" value="OmpR/PhoB-type_DNA-bd"/>
</dbReference>
<dbReference type="AlphaFoldDB" id="A0ABD8AUF9"/>
<evidence type="ECO:0000313" key="7">
    <source>
        <dbReference type="Proteomes" id="UP001364764"/>
    </source>
</evidence>
<accession>A0ABD8AUF9</accession>
<evidence type="ECO:0000256" key="2">
    <source>
        <dbReference type="ARBA" id="ARBA00023125"/>
    </source>
</evidence>
<sequence length="202" mass="23339">MKILLWTDNLSFLAYVQSLFNGASIITVSSKDDLQKIHLGEIEKIILHLSMVRKEHELQYLINLYLGAIADIYLYYDSTNCVDKTFRILGKIGINVQKNVLLNTKKSIYASKLHLDFDRKAVLKNNKCIDLSSREYQVLQFLINHCNSVVYTTELLKSVWKGFGCEANVYMTIQKIRKKIEENPKKPKYLLTRNGGGYILKL</sequence>
<dbReference type="SMART" id="SM00862">
    <property type="entry name" value="Trans_reg_C"/>
    <property type="match status" value="1"/>
</dbReference>
<dbReference type="CDD" id="cd00383">
    <property type="entry name" value="trans_reg_C"/>
    <property type="match status" value="1"/>
</dbReference>
<proteinExistence type="predicted"/>
<keyword evidence="1" id="KW-0805">Transcription regulation</keyword>
<evidence type="ECO:0000259" key="5">
    <source>
        <dbReference type="PROSITE" id="PS51755"/>
    </source>
</evidence>
<dbReference type="GO" id="GO:0003677">
    <property type="term" value="F:DNA binding"/>
    <property type="evidence" value="ECO:0007669"/>
    <property type="project" value="UniProtKB-UniRule"/>
</dbReference>
<dbReference type="InterPro" id="IPR016032">
    <property type="entry name" value="Sig_transdc_resp-reg_C-effctor"/>
</dbReference>